<dbReference type="PROSITE" id="PS00893">
    <property type="entry name" value="NUDIX_BOX"/>
    <property type="match status" value="1"/>
</dbReference>
<dbReference type="EMBL" id="JPVP01000059">
    <property type="protein sequence ID" value="KGR82659.1"/>
    <property type="molecule type" value="Genomic_DNA"/>
</dbReference>
<dbReference type="eggNOG" id="COG0494">
    <property type="taxonomic scope" value="Bacteria"/>
</dbReference>
<dbReference type="STRING" id="1220589.CD32_17520"/>
<evidence type="ECO:0000313" key="6">
    <source>
        <dbReference type="Proteomes" id="UP000030437"/>
    </source>
</evidence>
<dbReference type="PRINTS" id="PR00502">
    <property type="entry name" value="NUDIXFAMILY"/>
</dbReference>
<dbReference type="Gene3D" id="3.90.79.10">
    <property type="entry name" value="Nucleoside Triphosphate Pyrophosphohydrolase"/>
    <property type="match status" value="1"/>
</dbReference>
<protein>
    <submittedName>
        <fullName evidence="5">DNA mismatch repair protein MutT</fullName>
    </submittedName>
</protein>
<dbReference type="SUPFAM" id="SSF55811">
    <property type="entry name" value="Nudix"/>
    <property type="match status" value="1"/>
</dbReference>
<evidence type="ECO:0000256" key="3">
    <source>
        <dbReference type="RuleBase" id="RU003476"/>
    </source>
</evidence>
<proteinExistence type="inferred from homology"/>
<keyword evidence="2 3" id="KW-0378">Hydrolase</keyword>
<dbReference type="AlphaFoldDB" id="A0A0A3ID42"/>
<comment type="caution">
    <text evidence="5">The sequence shown here is derived from an EMBL/GenBank/DDBJ whole genome shotgun (WGS) entry which is preliminary data.</text>
</comment>
<comment type="similarity">
    <text evidence="3">Belongs to the Nudix hydrolase family.</text>
</comment>
<evidence type="ECO:0000313" key="5">
    <source>
        <dbReference type="EMBL" id="KGR82659.1"/>
    </source>
</evidence>
<reference evidence="5 6" key="1">
    <citation type="submission" date="2014-02" db="EMBL/GenBank/DDBJ databases">
        <title>Draft genome sequence of Lysinibacillus odysseyi NBRC 100172.</title>
        <authorList>
            <person name="Zhang F."/>
            <person name="Wang G."/>
            <person name="Zhang L."/>
        </authorList>
    </citation>
    <scope>NUCLEOTIDE SEQUENCE [LARGE SCALE GENOMIC DNA]</scope>
    <source>
        <strain evidence="5 6">NBRC 100172</strain>
    </source>
</reference>
<dbReference type="InterPro" id="IPR020084">
    <property type="entry name" value="NUDIX_hydrolase_CS"/>
</dbReference>
<accession>A0A0A3ID42</accession>
<dbReference type="Pfam" id="PF00293">
    <property type="entry name" value="NUDIX"/>
    <property type="match status" value="1"/>
</dbReference>
<dbReference type="PANTHER" id="PTHR43046:SF2">
    <property type="entry name" value="8-OXO-DGTP DIPHOSPHATASE-RELATED"/>
    <property type="match status" value="1"/>
</dbReference>
<dbReference type="InterPro" id="IPR020476">
    <property type="entry name" value="Nudix_hydrolase"/>
</dbReference>
<gene>
    <name evidence="5" type="ORF">CD32_17520</name>
</gene>
<dbReference type="CDD" id="cd04677">
    <property type="entry name" value="NUDIX_Hydrolase"/>
    <property type="match status" value="1"/>
</dbReference>
<evidence type="ECO:0000256" key="1">
    <source>
        <dbReference type="ARBA" id="ARBA00001946"/>
    </source>
</evidence>
<dbReference type="PANTHER" id="PTHR43046">
    <property type="entry name" value="GDP-MANNOSE MANNOSYL HYDROLASE"/>
    <property type="match status" value="1"/>
</dbReference>
<name>A0A0A3ID42_9BACI</name>
<dbReference type="InterPro" id="IPR015797">
    <property type="entry name" value="NUDIX_hydrolase-like_dom_sf"/>
</dbReference>
<comment type="cofactor">
    <cofactor evidence="1">
        <name>Mg(2+)</name>
        <dbReference type="ChEBI" id="CHEBI:18420"/>
    </cofactor>
</comment>
<dbReference type="GO" id="GO:0016787">
    <property type="term" value="F:hydrolase activity"/>
    <property type="evidence" value="ECO:0007669"/>
    <property type="project" value="UniProtKB-KW"/>
</dbReference>
<dbReference type="InterPro" id="IPR000086">
    <property type="entry name" value="NUDIX_hydrolase_dom"/>
</dbReference>
<keyword evidence="6" id="KW-1185">Reference proteome</keyword>
<sequence length="155" mass="17720">MSKQTEYYKYLREYVGTQPLILPGAVVIIRNKADEVLLQKRPEGKWGLPGGLMNLGESFEQVAAREVYEEVGLHVRNLQLMNVYSGEKYYMKASNGDEFYCVTAVFLTDEVEGVLQLDPAESLEGKYFKDTELPEPMVGSHRMFIEASREARKKE</sequence>
<evidence type="ECO:0000259" key="4">
    <source>
        <dbReference type="PROSITE" id="PS51462"/>
    </source>
</evidence>
<evidence type="ECO:0000256" key="2">
    <source>
        <dbReference type="ARBA" id="ARBA00022801"/>
    </source>
</evidence>
<dbReference type="Proteomes" id="UP000030437">
    <property type="component" value="Unassembled WGS sequence"/>
</dbReference>
<feature type="domain" description="Nudix hydrolase" evidence="4">
    <location>
        <begin position="19"/>
        <end position="151"/>
    </location>
</feature>
<dbReference type="OrthoDB" id="9787476at2"/>
<dbReference type="RefSeq" id="WP_036157032.1">
    <property type="nucleotide sequence ID" value="NZ_AVCX01000002.1"/>
</dbReference>
<dbReference type="PROSITE" id="PS51462">
    <property type="entry name" value="NUDIX"/>
    <property type="match status" value="1"/>
</dbReference>
<organism evidence="5 6">
    <name type="scientific">Lysinibacillus odysseyi 34hs-1 = NBRC 100172</name>
    <dbReference type="NCBI Taxonomy" id="1220589"/>
    <lineage>
        <taxon>Bacteria</taxon>
        <taxon>Bacillati</taxon>
        <taxon>Bacillota</taxon>
        <taxon>Bacilli</taxon>
        <taxon>Bacillales</taxon>
        <taxon>Bacillaceae</taxon>
        <taxon>Lysinibacillus</taxon>
    </lineage>
</organism>